<evidence type="ECO:0000313" key="1">
    <source>
        <dbReference type="EMBL" id="DAC85285.1"/>
    </source>
</evidence>
<gene>
    <name evidence="1" type="ORF">HJIV1gp7</name>
</gene>
<accession>A0A7G2JUY2</accession>
<dbReference type="Proteomes" id="UP000516087">
    <property type="component" value="Segment"/>
</dbReference>
<organism evidence="1 2">
    <name type="scientific">Haloterrigena jeotgali icosahedral virus 1</name>
    <dbReference type="NCBI Taxonomy" id="2766528"/>
    <lineage>
        <taxon>Viruses</taxon>
        <taxon>Singelaviria</taxon>
        <taxon>Helvetiavirae</taxon>
        <taxon>Dividoviricota</taxon>
        <taxon>Laserviricetes</taxon>
        <taxon>Halopanivirales</taxon>
        <taxon>Simuloviridae</taxon>
        <taxon>Yingchengvirus</taxon>
        <taxon>Yingchengvirus koreaense</taxon>
        <taxon>Yingchengvirus HJIV1</taxon>
    </lineage>
</organism>
<protein>
    <submittedName>
        <fullName evidence="1">Uncharacterized protein</fullName>
    </submittedName>
</protein>
<proteinExistence type="predicted"/>
<keyword evidence="2" id="KW-1185">Reference proteome</keyword>
<name>A0A7G2JUY2_9VIRU</name>
<evidence type="ECO:0000313" key="2">
    <source>
        <dbReference type="Proteomes" id="UP000516087"/>
    </source>
</evidence>
<reference evidence="1 2" key="1">
    <citation type="journal article" date="2020" name="J. Virol.">
        <title>ORF4 of the Temperate Archaeal Virus SNJ1 Governs the Lysis-Lysogeny Switch and Superinfection Immunity.</title>
        <authorList>
            <person name="Chen B."/>
            <person name="Chen Z."/>
            <person name="Wang Y."/>
            <person name="Gong H."/>
            <person name="Sima L."/>
            <person name="Wang J."/>
            <person name="Ouyang S."/>
            <person name="Gan W."/>
            <person name="Krupovic M."/>
            <person name="Chen X."/>
            <person name="Du S."/>
        </authorList>
    </citation>
    <scope>NUCLEOTIDE SEQUENCE [LARGE SCALE GENOMIC DNA]</scope>
    <source>
        <strain evidence="1">A29</strain>
    </source>
</reference>
<dbReference type="EMBL" id="BK013338">
    <property type="protein sequence ID" value="DAC85285.1"/>
    <property type="molecule type" value="Genomic_DNA"/>
</dbReference>
<sequence>MGLIGTCDDCGIEGVPLRFKPDVPSSEQTRPSICNDCRIEREIVLEESRPAPMFPEEGRLP</sequence>